<evidence type="ECO:0000256" key="5">
    <source>
        <dbReference type="ARBA" id="ARBA00022771"/>
    </source>
</evidence>
<evidence type="ECO:0000256" key="1">
    <source>
        <dbReference type="ARBA" id="ARBA00002311"/>
    </source>
</evidence>
<dbReference type="Pfam" id="PF07500">
    <property type="entry name" value="TFIIS_M"/>
    <property type="match status" value="1"/>
</dbReference>
<accession>A0A1B8G6J5</accession>
<dbReference type="GO" id="GO:0008270">
    <property type="term" value="F:zinc ion binding"/>
    <property type="evidence" value="ECO:0007669"/>
    <property type="project" value="UniProtKB-KW"/>
</dbReference>
<feature type="compositionally biased region" description="Polar residues" evidence="8">
    <location>
        <begin position="686"/>
        <end position="703"/>
    </location>
</feature>
<comment type="similarity">
    <text evidence="2">Belongs to the BYE1 family.</text>
</comment>
<dbReference type="InterPro" id="IPR036575">
    <property type="entry name" value="TFIIS_cen_dom_sf"/>
</dbReference>
<dbReference type="Gene3D" id="1.10.472.30">
    <property type="entry name" value="Transcription elongation factor S-II, central domain"/>
    <property type="match status" value="1"/>
</dbReference>
<dbReference type="EMBL" id="KV460291">
    <property type="protein sequence ID" value="OBT91440.2"/>
    <property type="molecule type" value="Genomic_DNA"/>
</dbReference>
<keyword evidence="6" id="KW-0862">Zinc</keyword>
<feature type="compositionally biased region" description="Basic and acidic residues" evidence="8">
    <location>
        <begin position="176"/>
        <end position="186"/>
    </location>
</feature>
<evidence type="ECO:0000256" key="2">
    <source>
        <dbReference type="ARBA" id="ARBA00011050"/>
    </source>
</evidence>
<dbReference type="InterPro" id="IPR013083">
    <property type="entry name" value="Znf_RING/FYVE/PHD"/>
</dbReference>
<feature type="region of interest" description="Disordered" evidence="8">
    <location>
        <begin position="686"/>
        <end position="757"/>
    </location>
</feature>
<name>A0A1B8G6J5_9PEZI</name>
<dbReference type="PANTHER" id="PTHR11477">
    <property type="entry name" value="TRANSCRIPTION FACTOR S-II ZINC FINGER DOMAIN-CONTAINING PROTEIN"/>
    <property type="match status" value="1"/>
</dbReference>
<evidence type="ECO:0000256" key="8">
    <source>
        <dbReference type="SAM" id="MobiDB-lite"/>
    </source>
</evidence>
<dbReference type="PROSITE" id="PS51321">
    <property type="entry name" value="TFIIS_CENTRAL"/>
    <property type="match status" value="1"/>
</dbReference>
<evidence type="ECO:0000256" key="7">
    <source>
        <dbReference type="PROSITE-ProRule" id="PRU00146"/>
    </source>
</evidence>
<feature type="compositionally biased region" description="Polar residues" evidence="8">
    <location>
        <begin position="432"/>
        <end position="453"/>
    </location>
</feature>
<evidence type="ECO:0000259" key="9">
    <source>
        <dbReference type="PROSITE" id="PS50016"/>
    </source>
</evidence>
<dbReference type="GO" id="GO:0031440">
    <property type="term" value="P:regulation of mRNA 3'-end processing"/>
    <property type="evidence" value="ECO:0007669"/>
    <property type="project" value="TreeGrafter"/>
</dbReference>
<proteinExistence type="inferred from homology"/>
<feature type="domain" description="PHD-type" evidence="9">
    <location>
        <begin position="57"/>
        <end position="112"/>
    </location>
</feature>
<dbReference type="PROSITE" id="PS01359">
    <property type="entry name" value="ZF_PHD_1"/>
    <property type="match status" value="1"/>
</dbReference>
<dbReference type="InterPro" id="IPR011011">
    <property type="entry name" value="Znf_FYVE_PHD"/>
</dbReference>
<feature type="region of interest" description="Disordered" evidence="8">
    <location>
        <begin position="1"/>
        <end position="56"/>
    </location>
</feature>
<dbReference type="PANTHER" id="PTHR11477:SF11">
    <property type="entry name" value="TRANSCRIPTION FACTOR BYE1"/>
    <property type="match status" value="1"/>
</dbReference>
<dbReference type="CDD" id="cd21538">
    <property type="entry name" value="SPOC_TFIIS"/>
    <property type="match status" value="1"/>
</dbReference>
<comment type="function">
    <text evidence="1">Negative regulator of transcription elongation.</text>
</comment>
<evidence type="ECO:0000313" key="11">
    <source>
        <dbReference type="EMBL" id="OBT91440.2"/>
    </source>
</evidence>
<feature type="compositionally biased region" description="Polar residues" evidence="8">
    <location>
        <begin position="743"/>
        <end position="757"/>
    </location>
</feature>
<dbReference type="Gene3D" id="3.30.40.10">
    <property type="entry name" value="Zinc/RING finger domain, C3HC4 (zinc finger)"/>
    <property type="match status" value="1"/>
</dbReference>
<dbReference type="InterPro" id="IPR001965">
    <property type="entry name" value="Znf_PHD"/>
</dbReference>
<evidence type="ECO:0000256" key="4">
    <source>
        <dbReference type="ARBA" id="ARBA00022723"/>
    </source>
</evidence>
<dbReference type="GO" id="GO:0006368">
    <property type="term" value="P:transcription elongation by RNA polymerase II"/>
    <property type="evidence" value="ECO:0007669"/>
    <property type="project" value="TreeGrafter"/>
</dbReference>
<dbReference type="SUPFAM" id="SSF57903">
    <property type="entry name" value="FYVE/PHD zinc finger"/>
    <property type="match status" value="1"/>
</dbReference>
<dbReference type="GO" id="GO:0001139">
    <property type="term" value="F:RNA polymerase II complex recruiting activity"/>
    <property type="evidence" value="ECO:0007669"/>
    <property type="project" value="TreeGrafter"/>
</dbReference>
<dbReference type="SUPFAM" id="SSF46942">
    <property type="entry name" value="Elongation factor TFIIS domain 2"/>
    <property type="match status" value="1"/>
</dbReference>
<protein>
    <recommendedName>
        <fullName evidence="3">Transcription factor BYE1</fullName>
    </recommendedName>
</protein>
<dbReference type="GO" id="GO:0005634">
    <property type="term" value="C:nucleus"/>
    <property type="evidence" value="ECO:0007669"/>
    <property type="project" value="TreeGrafter"/>
</dbReference>
<dbReference type="GO" id="GO:0000977">
    <property type="term" value="F:RNA polymerase II transcription regulatory region sequence-specific DNA binding"/>
    <property type="evidence" value="ECO:0007669"/>
    <property type="project" value="TreeGrafter"/>
</dbReference>
<reference evidence="11 12" key="1">
    <citation type="submission" date="2016-03" db="EMBL/GenBank/DDBJ databases">
        <title>Comparative genomics of Pseudogymnoascus destructans, the fungus causing white-nose syndrome of bats.</title>
        <authorList>
            <person name="Palmer J.M."/>
            <person name="Drees K.P."/>
            <person name="Foster J.T."/>
            <person name="Lindner D.L."/>
        </authorList>
    </citation>
    <scope>NUCLEOTIDE SEQUENCE [LARGE SCALE GENOMIC DNA]</scope>
    <source>
        <strain evidence="11 12">UAMH 10579</strain>
    </source>
</reference>
<dbReference type="RefSeq" id="XP_059319229.1">
    <property type="nucleotide sequence ID" value="XM_059464159.1"/>
</dbReference>
<keyword evidence="5 7" id="KW-0863">Zinc-finger</keyword>
<dbReference type="PROSITE" id="PS50016">
    <property type="entry name" value="ZF_PHD_2"/>
    <property type="match status" value="1"/>
</dbReference>
<dbReference type="GO" id="GO:0006362">
    <property type="term" value="P:transcription elongation by RNA polymerase I"/>
    <property type="evidence" value="ECO:0007669"/>
    <property type="project" value="TreeGrafter"/>
</dbReference>
<evidence type="ECO:0000313" key="12">
    <source>
        <dbReference type="Proteomes" id="UP000091956"/>
    </source>
</evidence>
<dbReference type="Pfam" id="PF23257">
    <property type="entry name" value="DUF7071"/>
    <property type="match status" value="1"/>
</dbReference>
<dbReference type="Pfam" id="PF00628">
    <property type="entry name" value="PHD"/>
    <property type="match status" value="1"/>
</dbReference>
<dbReference type="Proteomes" id="UP000091956">
    <property type="component" value="Unassembled WGS sequence"/>
</dbReference>
<dbReference type="InterPro" id="IPR019787">
    <property type="entry name" value="Znf_PHD-finger"/>
</dbReference>
<dbReference type="InterPro" id="IPR003618">
    <property type="entry name" value="TFIIS_cen_dom"/>
</dbReference>
<reference evidence="12" key="2">
    <citation type="journal article" date="2018" name="Nat. Commun.">
        <title>Extreme sensitivity to ultraviolet light in the fungal pathogen causing white-nose syndrome of bats.</title>
        <authorList>
            <person name="Palmer J.M."/>
            <person name="Drees K.P."/>
            <person name="Foster J.T."/>
            <person name="Lindner D.L."/>
        </authorList>
    </citation>
    <scope>NUCLEOTIDE SEQUENCE [LARGE SCALE GENOMIC DNA]</scope>
    <source>
        <strain evidence="12">UAMH 10579</strain>
    </source>
</reference>
<feature type="compositionally biased region" description="Basic and acidic residues" evidence="8">
    <location>
        <begin position="408"/>
        <end position="431"/>
    </location>
</feature>
<gene>
    <name evidence="11" type="primary">PHF3</name>
    <name evidence="11" type="ORF">VE01_10502</name>
</gene>
<dbReference type="Pfam" id="PF07744">
    <property type="entry name" value="SPOC"/>
    <property type="match status" value="1"/>
</dbReference>
<keyword evidence="12" id="KW-1185">Reference proteome</keyword>
<sequence length="844" mass="92658">MSDEPRRSVRATKGQHTKSLDQLDQPAEPSKKRGGKKASAKKVSSQEASAEEEEEDVIRCVCGAEEQDDSAGEDWIACSDCEAWQHNVCMGITTDKDVLENMEYWCERCKPENHKELLDSMARGEKLWEIRLKAHDQAVLEAQKNKRGRKGKGKRVSEVRAETPQNGKSKTPDAQPEAKKEKKEAASRAGSTKRKTRDESHDEALKVPKIRKVSSTNASPAPAEENVPKDLAQTIAQLDSSRQGAAKLLNKSLQYSLKISLKNGSFQGSEEDVDPRALSFALQIERAIHDVSISKSAYSTQAKKVVANLKTNQELCERLLSRSLTPSVLAVMNEDEMASKELQRQTAEMKARADKQAIMITEEDGPRIRRTHKGDEVIEDEHYEGATEEMPASRRRSMLDPNHGMGARSRENSPGEDEHPELPMDIDDYHPQDSTPSGTQRPQSISVDSQETKSAQRKASAADNFDINSVYSKVQSPTLSQHSRKPSMAAPPPQANLVQDPDIDRLLDDGTEADSPPYEPPEHAEDPSVVWRGSMVMTSICDFSATARHIAGADLSTVGTPWSNLLDPRLSVAGRIDPGKATEYLCSLRYSPKTDVTVISLSASGGERAANEFMQLYEYFRSKNRYGVVGNKTLANVRDTYLIPVPPGKDNGPEFLSNLDNNMLPTERTEPMLIIAIVVREPENQSTLAQSYDGSGSPSMPSNHSHRQLSLGGQGPSMSPIVPQPPQGMFATQSPAHAAPTAGVTSTQPLNSEQQRQAQQLRGEAVAREILGEFITAPTATFLMAQAFRMEPTEWRVIRQVFEEEKDARVDLKILSGLLEKKGQAKAAEDAAKVSGAGAIGAPQ</sequence>
<dbReference type="InterPro" id="IPR019786">
    <property type="entry name" value="Zinc_finger_PHD-type_CS"/>
</dbReference>
<feature type="compositionally biased region" description="Basic and acidic residues" evidence="8">
    <location>
        <begin position="196"/>
        <end position="206"/>
    </location>
</feature>
<feature type="region of interest" description="Disordered" evidence="8">
    <location>
        <begin position="140"/>
        <end position="229"/>
    </location>
</feature>
<dbReference type="GeneID" id="28843888"/>
<dbReference type="SMART" id="SM00249">
    <property type="entry name" value="PHD"/>
    <property type="match status" value="1"/>
</dbReference>
<feature type="region of interest" description="Disordered" evidence="8">
    <location>
        <begin position="475"/>
        <end position="527"/>
    </location>
</feature>
<feature type="compositionally biased region" description="Basic residues" evidence="8">
    <location>
        <begin position="145"/>
        <end position="154"/>
    </location>
</feature>
<keyword evidence="4" id="KW-0479">Metal-binding</keyword>
<dbReference type="AlphaFoldDB" id="A0A1B8G6J5"/>
<feature type="domain" description="TFIIS central" evidence="10">
    <location>
        <begin position="241"/>
        <end position="365"/>
    </location>
</feature>
<dbReference type="InterPro" id="IPR012921">
    <property type="entry name" value="SPOC_C"/>
</dbReference>
<evidence type="ECO:0000259" key="10">
    <source>
        <dbReference type="PROSITE" id="PS51321"/>
    </source>
</evidence>
<dbReference type="SMART" id="SM00510">
    <property type="entry name" value="TFS2M"/>
    <property type="match status" value="1"/>
</dbReference>
<dbReference type="STRING" id="342668.A0A1B8G6J5"/>
<evidence type="ECO:0000256" key="3">
    <source>
        <dbReference type="ARBA" id="ARBA00021616"/>
    </source>
</evidence>
<feature type="region of interest" description="Disordered" evidence="8">
    <location>
        <begin position="379"/>
        <end position="461"/>
    </location>
</feature>
<evidence type="ECO:0000256" key="6">
    <source>
        <dbReference type="ARBA" id="ARBA00022833"/>
    </source>
</evidence>
<dbReference type="InterPro" id="IPR055499">
    <property type="entry name" value="DUF7071"/>
</dbReference>
<organism evidence="11 12">
    <name type="scientific">Pseudogymnoascus verrucosus</name>
    <dbReference type="NCBI Taxonomy" id="342668"/>
    <lineage>
        <taxon>Eukaryota</taxon>
        <taxon>Fungi</taxon>
        <taxon>Dikarya</taxon>
        <taxon>Ascomycota</taxon>
        <taxon>Pezizomycotina</taxon>
        <taxon>Leotiomycetes</taxon>
        <taxon>Thelebolales</taxon>
        <taxon>Thelebolaceae</taxon>
        <taxon>Pseudogymnoascus</taxon>
    </lineage>
</organism>
<dbReference type="GO" id="GO:0031564">
    <property type="term" value="P:transcription antitermination"/>
    <property type="evidence" value="ECO:0007669"/>
    <property type="project" value="TreeGrafter"/>
</dbReference>